<comment type="similarity">
    <text evidence="1">Belongs to the sigma-70 factor family. ECF subfamily.</text>
</comment>
<dbReference type="InterPro" id="IPR013249">
    <property type="entry name" value="RNA_pol_sigma70_r4_t2"/>
</dbReference>
<keyword evidence="4" id="KW-0804">Transcription</keyword>
<keyword evidence="8" id="KW-1185">Reference proteome</keyword>
<evidence type="ECO:0000313" key="8">
    <source>
        <dbReference type="Proteomes" id="UP001501563"/>
    </source>
</evidence>
<protein>
    <recommendedName>
        <fullName evidence="6">RNA polymerase sigma factor 70 region 4 type 2 domain-containing protein</fullName>
    </recommendedName>
</protein>
<dbReference type="InterPro" id="IPR013324">
    <property type="entry name" value="RNA_pol_sigma_r3/r4-like"/>
</dbReference>
<organism evidence="7 8">
    <name type="scientific">Streptomyces lannensis</name>
    <dbReference type="NCBI Taxonomy" id="766498"/>
    <lineage>
        <taxon>Bacteria</taxon>
        <taxon>Bacillati</taxon>
        <taxon>Actinomycetota</taxon>
        <taxon>Actinomycetes</taxon>
        <taxon>Kitasatosporales</taxon>
        <taxon>Streptomycetaceae</taxon>
        <taxon>Streptomyces</taxon>
    </lineage>
</organism>
<evidence type="ECO:0000256" key="1">
    <source>
        <dbReference type="ARBA" id="ARBA00010641"/>
    </source>
</evidence>
<comment type="caution">
    <text evidence="7">The sequence shown here is derived from an EMBL/GenBank/DDBJ whole genome shotgun (WGS) entry which is preliminary data.</text>
</comment>
<dbReference type="InterPro" id="IPR039425">
    <property type="entry name" value="RNA_pol_sigma-70-like"/>
</dbReference>
<gene>
    <name evidence="7" type="ORF">GCM10022207_18310</name>
</gene>
<accession>A0ABP7JV42</accession>
<dbReference type="EMBL" id="BAAAZA010000004">
    <property type="protein sequence ID" value="GAA3855278.1"/>
    <property type="molecule type" value="Genomic_DNA"/>
</dbReference>
<evidence type="ECO:0000256" key="3">
    <source>
        <dbReference type="ARBA" id="ARBA00023082"/>
    </source>
</evidence>
<evidence type="ECO:0000256" key="2">
    <source>
        <dbReference type="ARBA" id="ARBA00023015"/>
    </source>
</evidence>
<dbReference type="Gene3D" id="1.10.10.10">
    <property type="entry name" value="Winged helix-like DNA-binding domain superfamily/Winged helix DNA-binding domain"/>
    <property type="match status" value="1"/>
</dbReference>
<sequence>MRETVEPEGDSLTPWLLGIATYKAHNANRGLWRKPAFLARSPEPRPVQDFADETVGRIDDTSRLAAVHDTLRQLRRQDREVIALCVAAGLDYRQAAEALNIPVGTVRSRLSRARNRLARHLGRPGPARGVAQDRSPDRPGLRPHHQDGLDARDGQGRRDA</sequence>
<evidence type="ECO:0000256" key="5">
    <source>
        <dbReference type="SAM" id="MobiDB-lite"/>
    </source>
</evidence>
<feature type="domain" description="RNA polymerase sigma factor 70 region 4 type 2" evidence="6">
    <location>
        <begin position="65"/>
        <end position="117"/>
    </location>
</feature>
<dbReference type="Pfam" id="PF08281">
    <property type="entry name" value="Sigma70_r4_2"/>
    <property type="match status" value="1"/>
</dbReference>
<keyword evidence="2" id="KW-0805">Transcription regulation</keyword>
<keyword evidence="3" id="KW-0731">Sigma factor</keyword>
<dbReference type="InterPro" id="IPR036388">
    <property type="entry name" value="WH-like_DNA-bd_sf"/>
</dbReference>
<dbReference type="SUPFAM" id="SSF88659">
    <property type="entry name" value="Sigma3 and sigma4 domains of RNA polymerase sigma factors"/>
    <property type="match status" value="1"/>
</dbReference>
<dbReference type="CDD" id="cd06171">
    <property type="entry name" value="Sigma70_r4"/>
    <property type="match status" value="1"/>
</dbReference>
<proteinExistence type="inferred from homology"/>
<feature type="compositionally biased region" description="Basic and acidic residues" evidence="5">
    <location>
        <begin position="134"/>
        <end position="160"/>
    </location>
</feature>
<feature type="region of interest" description="Disordered" evidence="5">
    <location>
        <begin position="118"/>
        <end position="160"/>
    </location>
</feature>
<name>A0ABP7JV42_9ACTN</name>
<dbReference type="PANTHER" id="PTHR43133:SF25">
    <property type="entry name" value="RNA POLYMERASE SIGMA FACTOR RFAY-RELATED"/>
    <property type="match status" value="1"/>
</dbReference>
<dbReference type="Proteomes" id="UP001501563">
    <property type="component" value="Unassembled WGS sequence"/>
</dbReference>
<evidence type="ECO:0000259" key="6">
    <source>
        <dbReference type="Pfam" id="PF08281"/>
    </source>
</evidence>
<evidence type="ECO:0000313" key="7">
    <source>
        <dbReference type="EMBL" id="GAA3855278.1"/>
    </source>
</evidence>
<reference evidence="8" key="1">
    <citation type="journal article" date="2019" name="Int. J. Syst. Evol. Microbiol.">
        <title>The Global Catalogue of Microorganisms (GCM) 10K type strain sequencing project: providing services to taxonomists for standard genome sequencing and annotation.</title>
        <authorList>
            <consortium name="The Broad Institute Genomics Platform"/>
            <consortium name="The Broad Institute Genome Sequencing Center for Infectious Disease"/>
            <person name="Wu L."/>
            <person name="Ma J."/>
        </authorList>
    </citation>
    <scope>NUCLEOTIDE SEQUENCE [LARGE SCALE GENOMIC DNA]</scope>
    <source>
        <strain evidence="8">JCM 16578</strain>
    </source>
</reference>
<evidence type="ECO:0000256" key="4">
    <source>
        <dbReference type="ARBA" id="ARBA00023163"/>
    </source>
</evidence>
<dbReference type="PANTHER" id="PTHR43133">
    <property type="entry name" value="RNA POLYMERASE ECF-TYPE SIGMA FACTO"/>
    <property type="match status" value="1"/>
</dbReference>